<dbReference type="Pfam" id="PF11951">
    <property type="entry name" value="Fungal_trans_2"/>
    <property type="match status" value="1"/>
</dbReference>
<feature type="domain" description="Zn(2)-C6 fungal-type" evidence="7">
    <location>
        <begin position="14"/>
        <end position="42"/>
    </location>
</feature>
<keyword evidence="5" id="KW-0539">Nucleus</keyword>
<dbReference type="GO" id="GO:0008270">
    <property type="term" value="F:zinc ion binding"/>
    <property type="evidence" value="ECO:0007669"/>
    <property type="project" value="InterPro"/>
</dbReference>
<dbReference type="Pfam" id="PF00172">
    <property type="entry name" value="Zn_clus"/>
    <property type="match status" value="1"/>
</dbReference>
<evidence type="ECO:0000259" key="7">
    <source>
        <dbReference type="PROSITE" id="PS50048"/>
    </source>
</evidence>
<evidence type="ECO:0000256" key="4">
    <source>
        <dbReference type="ARBA" id="ARBA00023163"/>
    </source>
</evidence>
<organism evidence="8 9">
    <name type="scientific">Aspergillus sergii</name>
    <dbReference type="NCBI Taxonomy" id="1034303"/>
    <lineage>
        <taxon>Eukaryota</taxon>
        <taxon>Fungi</taxon>
        <taxon>Dikarya</taxon>
        <taxon>Ascomycota</taxon>
        <taxon>Pezizomycotina</taxon>
        <taxon>Eurotiomycetes</taxon>
        <taxon>Eurotiomycetidae</taxon>
        <taxon>Eurotiales</taxon>
        <taxon>Aspergillaceae</taxon>
        <taxon>Aspergillus</taxon>
        <taxon>Aspergillus subgen. Circumdati</taxon>
    </lineage>
</organism>
<dbReference type="CDD" id="cd00067">
    <property type="entry name" value="GAL4"/>
    <property type="match status" value="1"/>
</dbReference>
<dbReference type="SMART" id="SM00066">
    <property type="entry name" value="GAL4"/>
    <property type="match status" value="1"/>
</dbReference>
<reference evidence="9" key="1">
    <citation type="submission" date="2019-04" db="EMBL/GenBank/DDBJ databases">
        <title>Friends and foes A comparative genomics studyof 23 Aspergillus species from section Flavi.</title>
        <authorList>
            <consortium name="DOE Joint Genome Institute"/>
            <person name="Kjaerbolling I."/>
            <person name="Vesth T."/>
            <person name="Frisvad J.C."/>
            <person name="Nybo J.L."/>
            <person name="Theobald S."/>
            <person name="Kildgaard S."/>
            <person name="Isbrandt T."/>
            <person name="Kuo A."/>
            <person name="Sato A."/>
            <person name="Lyhne E.K."/>
            <person name="Kogle M.E."/>
            <person name="Wiebenga A."/>
            <person name="Kun R.S."/>
            <person name="Lubbers R.J."/>
            <person name="Makela M.R."/>
            <person name="Barry K."/>
            <person name="Chovatia M."/>
            <person name="Clum A."/>
            <person name="Daum C."/>
            <person name="Haridas S."/>
            <person name="He G."/>
            <person name="LaButti K."/>
            <person name="Lipzen A."/>
            <person name="Mondo S."/>
            <person name="Riley R."/>
            <person name="Salamov A."/>
            <person name="Simmons B.A."/>
            <person name="Magnuson J.K."/>
            <person name="Henrissat B."/>
            <person name="Mortensen U.H."/>
            <person name="Larsen T.O."/>
            <person name="Devries R.P."/>
            <person name="Grigoriev I.V."/>
            <person name="Machida M."/>
            <person name="Baker S.E."/>
            <person name="Andersen M.R."/>
        </authorList>
    </citation>
    <scope>NUCLEOTIDE SEQUENCE [LARGE SCALE GENOMIC DNA]</scope>
    <source>
        <strain evidence="9">CBS 130017</strain>
    </source>
</reference>
<keyword evidence="9" id="KW-1185">Reference proteome</keyword>
<dbReference type="Proteomes" id="UP000325945">
    <property type="component" value="Unassembled WGS sequence"/>
</dbReference>
<sequence length="570" mass="64032">MFGNDALKKRSRSGCRTCRKRHQKCDERKPTCWNCHLRGIQCGGYGITLTNFTAYSGVKGQMVSKMIRDNPDNVNSDDDNVLGTATSPSMPPAEADHEQSEPPFPLTDLASPPVSEALDTQVLDSLGLENCTNATSPRDVSITGQWISASDQPREDDQGTNPGNNEDIFDFTHFSSTPEPSLQLTPQDPFDQYLLSHYMDTLSLRLYPVKLDQNPYRIVYGRLATQSEPLLRAIMLASALHLSKLGRLPKFAIKHYRTAMQDSFRDTLKNGGEAWSLGATVLLSVIFDFIGAGMDKWSSKLIGCRRLLEMALSTSGSNAHVGFRCVLLQYNWAITMGKTLLRGLVPPATFDELKCIDEVTALCGVAEGTEMATLQSQWFDNLPDYQMHLFLREATEYALTVERLKMLPSGTEELLRVMPRVADLVHRIEVWQPCISAVPDDYVDSVRHFNEIWRLGMLCFVYSEIYALGPSDPYLQICVEESLEQLQKLSWLQACLFPMFIIAVHAQTEEARTNFMAKLTEMHALLGFQGPLSVASILKDVWERSGNTKAGKVKWREVIRERGMELNILL</sequence>
<gene>
    <name evidence="8" type="ORF">BDV39DRAFT_214510</name>
</gene>
<keyword evidence="4" id="KW-0804">Transcription</keyword>
<proteinExistence type="predicted"/>
<name>A0A5N6X729_9EURO</name>
<protein>
    <submittedName>
        <fullName evidence="8">Fungal-specific transcription factor domain-containing protein</fullName>
    </submittedName>
</protein>
<dbReference type="PROSITE" id="PS00463">
    <property type="entry name" value="ZN2_CY6_FUNGAL_1"/>
    <property type="match status" value="1"/>
</dbReference>
<dbReference type="GO" id="GO:0005634">
    <property type="term" value="C:nucleus"/>
    <property type="evidence" value="ECO:0007669"/>
    <property type="project" value="UniProtKB-SubCell"/>
</dbReference>
<dbReference type="InterPro" id="IPR001138">
    <property type="entry name" value="Zn2Cys6_DnaBD"/>
</dbReference>
<dbReference type="Gene3D" id="4.10.240.10">
    <property type="entry name" value="Zn(2)-C6 fungal-type DNA-binding domain"/>
    <property type="match status" value="1"/>
</dbReference>
<evidence type="ECO:0000256" key="3">
    <source>
        <dbReference type="ARBA" id="ARBA00023125"/>
    </source>
</evidence>
<evidence type="ECO:0000313" key="8">
    <source>
        <dbReference type="EMBL" id="KAE8327939.1"/>
    </source>
</evidence>
<keyword evidence="3" id="KW-0238">DNA-binding</keyword>
<dbReference type="SUPFAM" id="SSF57701">
    <property type="entry name" value="Zn2/Cys6 DNA-binding domain"/>
    <property type="match status" value="1"/>
</dbReference>
<dbReference type="EMBL" id="ML741788">
    <property type="protein sequence ID" value="KAE8327939.1"/>
    <property type="molecule type" value="Genomic_DNA"/>
</dbReference>
<evidence type="ECO:0000256" key="1">
    <source>
        <dbReference type="ARBA" id="ARBA00004123"/>
    </source>
</evidence>
<dbReference type="GO" id="GO:0009893">
    <property type="term" value="P:positive regulation of metabolic process"/>
    <property type="evidence" value="ECO:0007669"/>
    <property type="project" value="UniProtKB-ARBA"/>
</dbReference>
<evidence type="ECO:0000256" key="5">
    <source>
        <dbReference type="ARBA" id="ARBA00023242"/>
    </source>
</evidence>
<feature type="compositionally biased region" description="Polar residues" evidence="6">
    <location>
        <begin position="142"/>
        <end position="151"/>
    </location>
</feature>
<evidence type="ECO:0000256" key="2">
    <source>
        <dbReference type="ARBA" id="ARBA00023015"/>
    </source>
</evidence>
<dbReference type="GO" id="GO:0000981">
    <property type="term" value="F:DNA-binding transcription factor activity, RNA polymerase II-specific"/>
    <property type="evidence" value="ECO:0007669"/>
    <property type="project" value="InterPro"/>
</dbReference>
<feature type="region of interest" description="Disordered" evidence="6">
    <location>
        <begin position="68"/>
        <end position="108"/>
    </location>
</feature>
<dbReference type="GO" id="GO:0003677">
    <property type="term" value="F:DNA binding"/>
    <property type="evidence" value="ECO:0007669"/>
    <property type="project" value="UniProtKB-KW"/>
</dbReference>
<keyword evidence="2" id="KW-0805">Transcription regulation</keyword>
<feature type="region of interest" description="Disordered" evidence="6">
    <location>
        <begin position="142"/>
        <end position="168"/>
    </location>
</feature>
<evidence type="ECO:0000256" key="6">
    <source>
        <dbReference type="SAM" id="MobiDB-lite"/>
    </source>
</evidence>
<dbReference type="InterPro" id="IPR021858">
    <property type="entry name" value="Fun_TF"/>
</dbReference>
<accession>A0A5N6X729</accession>
<dbReference type="PANTHER" id="PTHR37534">
    <property type="entry name" value="TRANSCRIPTIONAL ACTIVATOR PROTEIN UGA3"/>
    <property type="match status" value="1"/>
</dbReference>
<dbReference type="InterPro" id="IPR036864">
    <property type="entry name" value="Zn2-C6_fun-type_DNA-bd_sf"/>
</dbReference>
<dbReference type="AlphaFoldDB" id="A0A5N6X729"/>
<comment type="subcellular location">
    <subcellularLocation>
        <location evidence="1">Nucleus</location>
    </subcellularLocation>
</comment>
<dbReference type="PANTHER" id="PTHR37534:SF46">
    <property type="entry name" value="ZN(II)2CYS6 TRANSCRIPTION FACTOR (EUROFUNG)"/>
    <property type="match status" value="1"/>
</dbReference>
<evidence type="ECO:0000313" key="9">
    <source>
        <dbReference type="Proteomes" id="UP000325945"/>
    </source>
</evidence>
<dbReference type="PROSITE" id="PS50048">
    <property type="entry name" value="ZN2_CY6_FUNGAL_2"/>
    <property type="match status" value="1"/>
</dbReference>